<evidence type="ECO:0000256" key="3">
    <source>
        <dbReference type="ARBA" id="ARBA00022452"/>
    </source>
</evidence>
<dbReference type="Gene3D" id="2.170.130.10">
    <property type="entry name" value="TonB-dependent receptor, plug domain"/>
    <property type="match status" value="1"/>
</dbReference>
<dbReference type="EMBL" id="BMIB01000008">
    <property type="protein sequence ID" value="GGH82757.1"/>
    <property type="molecule type" value="Genomic_DNA"/>
</dbReference>
<dbReference type="GO" id="GO:0044718">
    <property type="term" value="P:siderophore transmembrane transport"/>
    <property type="evidence" value="ECO:0007669"/>
    <property type="project" value="TreeGrafter"/>
</dbReference>
<evidence type="ECO:0000259" key="9">
    <source>
        <dbReference type="Pfam" id="PF07715"/>
    </source>
</evidence>
<evidence type="ECO:0000256" key="2">
    <source>
        <dbReference type="ARBA" id="ARBA00022448"/>
    </source>
</evidence>
<evidence type="ECO:0000313" key="11">
    <source>
        <dbReference type="Proteomes" id="UP000627292"/>
    </source>
</evidence>
<evidence type="ECO:0000256" key="7">
    <source>
        <dbReference type="ARBA" id="ARBA00023237"/>
    </source>
</evidence>
<sequence length="763" mass="85536">MFSTAQTITGTIKNEQSQPIPGAAIQVANTSTGSISDTNGRFTIKVPNAGKVQITVTSVGFLPYTKEVDTRSGKAITIVLQADAHQIDGVQVNGKSETRKLKETGFAVNAIDAKQFANATADLGQVLNRTTGIKMREQGGVGSDFNFSINGLSGNAVKFFIDGVPLDMMGSTMKLNNIPVNIADRVEVYKGVSPVSLGSDALGGSVNIVTNQHLYNYLDASYSYGSFNTHQSALTGQYIHKPTGIVAKLSGFYNYSDNNYLMRGVEVWDANANEYVEKDFRRFHDQYRSVMGQAEIGIVNKKWADLLFVGGSYTHFNKDVQTGIVQTVVYGAVTKNGHGTNFNVRYKKDGLLHGRLGLNVYAATARDEYILTDTTRRKYYWDGSYITGNPETGSYRVTYVIRPRVFGRFNANYKIAENHTVNLNYNFDQTKNETYNSLDTDHDDSPGKIGKHLGGLSYQMELLNKRWTNTFIGKYYGLQLSRLQYDYTLLKNILQSTYQSYYGYGVASVFKLTDNAGIKASFEHTYRLQMISEVFGDSYQVTNNLSLKPEQSDNFNAGGFYSKKIAAHELYAEAAGFYRSAKGFIYASQSDNNQLQYKNLSDVLIKGLEAEIRYTWNRLINASVNFTYQNATDNTKFANGGSSGTISATYKNKIPNQPWMYGNAEVGIGKNNLLGKDSRLQFNWSSQYTHWYYRSWEGFATQNSLVVIPTQFVHNAMVTWSLHQSRYNISAECKNITNVLAFDNFRLQKPGRALYIKFRYFLK</sequence>
<evidence type="ECO:0000256" key="4">
    <source>
        <dbReference type="ARBA" id="ARBA00022692"/>
    </source>
</evidence>
<keyword evidence="5" id="KW-0732">Signal</keyword>
<evidence type="ECO:0000256" key="5">
    <source>
        <dbReference type="ARBA" id="ARBA00022729"/>
    </source>
</evidence>
<keyword evidence="2 8" id="KW-0813">Transport</keyword>
<feature type="domain" description="TonB-dependent receptor plug" evidence="9">
    <location>
        <begin position="101"/>
        <end position="204"/>
    </location>
</feature>
<dbReference type="Pfam" id="PF07715">
    <property type="entry name" value="Plug"/>
    <property type="match status" value="1"/>
</dbReference>
<accession>A0A917J6Z0</accession>
<keyword evidence="7 8" id="KW-0998">Cell outer membrane</keyword>
<dbReference type="SUPFAM" id="SSF56935">
    <property type="entry name" value="Porins"/>
    <property type="match status" value="1"/>
</dbReference>
<dbReference type="InterPro" id="IPR037066">
    <property type="entry name" value="Plug_dom_sf"/>
</dbReference>
<keyword evidence="4 8" id="KW-0812">Transmembrane</keyword>
<dbReference type="InterPro" id="IPR008969">
    <property type="entry name" value="CarboxyPept-like_regulatory"/>
</dbReference>
<keyword evidence="6 8" id="KW-0472">Membrane</keyword>
<reference evidence="10" key="2">
    <citation type="submission" date="2020-09" db="EMBL/GenBank/DDBJ databases">
        <authorList>
            <person name="Sun Q."/>
            <person name="Zhou Y."/>
        </authorList>
    </citation>
    <scope>NUCLEOTIDE SEQUENCE</scope>
    <source>
        <strain evidence="10">CGMCC 1.15290</strain>
    </source>
</reference>
<dbReference type="Gene3D" id="2.40.170.20">
    <property type="entry name" value="TonB-dependent receptor, beta-barrel domain"/>
    <property type="match status" value="1"/>
</dbReference>
<organism evidence="10 11">
    <name type="scientific">Filimonas zeae</name>
    <dbReference type="NCBI Taxonomy" id="1737353"/>
    <lineage>
        <taxon>Bacteria</taxon>
        <taxon>Pseudomonadati</taxon>
        <taxon>Bacteroidota</taxon>
        <taxon>Chitinophagia</taxon>
        <taxon>Chitinophagales</taxon>
        <taxon>Chitinophagaceae</taxon>
        <taxon>Filimonas</taxon>
    </lineage>
</organism>
<evidence type="ECO:0000313" key="10">
    <source>
        <dbReference type="EMBL" id="GGH82757.1"/>
    </source>
</evidence>
<comment type="similarity">
    <text evidence="8">Belongs to the TonB-dependent receptor family.</text>
</comment>
<dbReference type="InterPro" id="IPR012910">
    <property type="entry name" value="Plug_dom"/>
</dbReference>
<comment type="subcellular location">
    <subcellularLocation>
        <location evidence="1 8">Cell outer membrane</location>
        <topology evidence="1 8">Multi-pass membrane protein</topology>
    </subcellularLocation>
</comment>
<evidence type="ECO:0000256" key="1">
    <source>
        <dbReference type="ARBA" id="ARBA00004571"/>
    </source>
</evidence>
<dbReference type="Proteomes" id="UP000627292">
    <property type="component" value="Unassembled WGS sequence"/>
</dbReference>
<protein>
    <submittedName>
        <fullName evidence="10">TonB-dependent receptor</fullName>
    </submittedName>
</protein>
<dbReference type="PANTHER" id="PTHR30069">
    <property type="entry name" value="TONB-DEPENDENT OUTER MEMBRANE RECEPTOR"/>
    <property type="match status" value="1"/>
</dbReference>
<dbReference type="AlphaFoldDB" id="A0A917J6Z0"/>
<reference evidence="10" key="1">
    <citation type="journal article" date="2014" name="Int. J. Syst. Evol. Microbiol.">
        <title>Complete genome sequence of Corynebacterium casei LMG S-19264T (=DSM 44701T), isolated from a smear-ripened cheese.</title>
        <authorList>
            <consortium name="US DOE Joint Genome Institute (JGI-PGF)"/>
            <person name="Walter F."/>
            <person name="Albersmeier A."/>
            <person name="Kalinowski J."/>
            <person name="Ruckert C."/>
        </authorList>
    </citation>
    <scope>NUCLEOTIDE SEQUENCE</scope>
    <source>
        <strain evidence="10">CGMCC 1.15290</strain>
    </source>
</reference>
<evidence type="ECO:0000256" key="8">
    <source>
        <dbReference type="PROSITE-ProRule" id="PRU01360"/>
    </source>
</evidence>
<keyword evidence="11" id="KW-1185">Reference proteome</keyword>
<comment type="caution">
    <text evidence="10">The sequence shown here is derived from an EMBL/GenBank/DDBJ whole genome shotgun (WGS) entry which is preliminary data.</text>
</comment>
<proteinExistence type="inferred from homology"/>
<dbReference type="Gene3D" id="2.60.40.1120">
    <property type="entry name" value="Carboxypeptidase-like, regulatory domain"/>
    <property type="match status" value="1"/>
</dbReference>
<keyword evidence="10" id="KW-0675">Receptor</keyword>
<dbReference type="InterPro" id="IPR039426">
    <property type="entry name" value="TonB-dep_rcpt-like"/>
</dbReference>
<dbReference type="SUPFAM" id="SSF49464">
    <property type="entry name" value="Carboxypeptidase regulatory domain-like"/>
    <property type="match status" value="1"/>
</dbReference>
<gene>
    <name evidence="10" type="ORF">GCM10011379_57120</name>
</gene>
<keyword evidence="3 8" id="KW-1134">Transmembrane beta strand</keyword>
<name>A0A917J6Z0_9BACT</name>
<dbReference type="PROSITE" id="PS52016">
    <property type="entry name" value="TONB_DEPENDENT_REC_3"/>
    <property type="match status" value="1"/>
</dbReference>
<dbReference type="PANTHER" id="PTHR30069:SF29">
    <property type="entry name" value="HEMOGLOBIN AND HEMOGLOBIN-HAPTOGLOBIN-BINDING PROTEIN 1-RELATED"/>
    <property type="match status" value="1"/>
</dbReference>
<dbReference type="GO" id="GO:0009279">
    <property type="term" value="C:cell outer membrane"/>
    <property type="evidence" value="ECO:0007669"/>
    <property type="project" value="UniProtKB-SubCell"/>
</dbReference>
<dbReference type="GO" id="GO:0015344">
    <property type="term" value="F:siderophore uptake transmembrane transporter activity"/>
    <property type="evidence" value="ECO:0007669"/>
    <property type="project" value="TreeGrafter"/>
</dbReference>
<evidence type="ECO:0000256" key="6">
    <source>
        <dbReference type="ARBA" id="ARBA00023136"/>
    </source>
</evidence>
<dbReference type="Pfam" id="PF13715">
    <property type="entry name" value="CarbopepD_reg_2"/>
    <property type="match status" value="1"/>
</dbReference>
<dbReference type="InterPro" id="IPR036942">
    <property type="entry name" value="Beta-barrel_TonB_sf"/>
</dbReference>